<feature type="domain" description="N-acetyltransferase" evidence="1">
    <location>
        <begin position="8"/>
        <end position="184"/>
    </location>
</feature>
<keyword evidence="2" id="KW-0808">Transferase</keyword>
<dbReference type="OrthoDB" id="4536199at2"/>
<dbReference type="RefSeq" id="WP_153470834.1">
    <property type="nucleotide sequence ID" value="NZ_WBOF01000005.1"/>
</dbReference>
<dbReference type="PROSITE" id="PS51186">
    <property type="entry name" value="GNAT"/>
    <property type="match status" value="1"/>
</dbReference>
<dbReference type="CDD" id="cd04301">
    <property type="entry name" value="NAT_SF"/>
    <property type="match status" value="1"/>
</dbReference>
<evidence type="ECO:0000313" key="2">
    <source>
        <dbReference type="EMBL" id="MQS17602.1"/>
    </source>
</evidence>
<dbReference type="SUPFAM" id="SSF55729">
    <property type="entry name" value="Acyl-CoA N-acyltransferases (Nat)"/>
    <property type="match status" value="1"/>
</dbReference>
<dbReference type="Gene3D" id="3.40.630.30">
    <property type="match status" value="1"/>
</dbReference>
<dbReference type="PANTHER" id="PTHR43072">
    <property type="entry name" value="N-ACETYLTRANSFERASE"/>
    <property type="match status" value="1"/>
</dbReference>
<protein>
    <submittedName>
        <fullName evidence="2">GNAT family N-acetyltransferase</fullName>
    </submittedName>
</protein>
<organism evidence="2 3">
    <name type="scientific">Streptomyces kaniharaensis</name>
    <dbReference type="NCBI Taxonomy" id="212423"/>
    <lineage>
        <taxon>Bacteria</taxon>
        <taxon>Bacillati</taxon>
        <taxon>Actinomycetota</taxon>
        <taxon>Actinomycetes</taxon>
        <taxon>Kitasatosporales</taxon>
        <taxon>Streptomycetaceae</taxon>
        <taxon>Streptomyces</taxon>
    </lineage>
</organism>
<dbReference type="Pfam" id="PF00583">
    <property type="entry name" value="Acetyltransf_1"/>
    <property type="match status" value="1"/>
</dbReference>
<dbReference type="EMBL" id="WBOF01000005">
    <property type="protein sequence ID" value="MQS17602.1"/>
    <property type="molecule type" value="Genomic_DNA"/>
</dbReference>
<dbReference type="AlphaFoldDB" id="A0A6N7L181"/>
<dbReference type="InterPro" id="IPR000182">
    <property type="entry name" value="GNAT_dom"/>
</dbReference>
<keyword evidence="3" id="KW-1185">Reference proteome</keyword>
<sequence length="184" mass="19940">MNTPATPLVVRRYGPGDAAILLDTLADVWAEAHAGHDDVARAGFTPDSLRRQISGHAPHEEFTLIAAFAAGQIVGFGYGFRCSPAYWYGEQLLPAITPEARDTDSLAGICELAVRPSWQGQGVGTRLHTALLEALRTEWVSLLAMPGNDPARRLYDRLGYQYAGPYRPGPDGPVLDLLLLRTTA</sequence>
<evidence type="ECO:0000313" key="3">
    <source>
        <dbReference type="Proteomes" id="UP000450000"/>
    </source>
</evidence>
<comment type="caution">
    <text evidence="2">The sequence shown here is derived from an EMBL/GenBank/DDBJ whole genome shotgun (WGS) entry which is preliminary data.</text>
</comment>
<dbReference type="InterPro" id="IPR016181">
    <property type="entry name" value="Acyl_CoA_acyltransferase"/>
</dbReference>
<proteinExistence type="predicted"/>
<name>A0A6N7L181_9ACTN</name>
<dbReference type="GO" id="GO:0016747">
    <property type="term" value="F:acyltransferase activity, transferring groups other than amino-acyl groups"/>
    <property type="evidence" value="ECO:0007669"/>
    <property type="project" value="InterPro"/>
</dbReference>
<evidence type="ECO:0000259" key="1">
    <source>
        <dbReference type="PROSITE" id="PS51186"/>
    </source>
</evidence>
<accession>A0A6N7L181</accession>
<dbReference type="Proteomes" id="UP000450000">
    <property type="component" value="Unassembled WGS sequence"/>
</dbReference>
<gene>
    <name evidence="2" type="ORF">F7Q99_36805</name>
</gene>
<reference evidence="2 3" key="1">
    <citation type="submission" date="2019-09" db="EMBL/GenBank/DDBJ databases">
        <title>Genome Sequences of Streptomyces kaniharaensis ATCC 21070.</title>
        <authorList>
            <person name="Zhu W."/>
            <person name="De Crecy-Lagard V."/>
            <person name="Richards N.G."/>
        </authorList>
    </citation>
    <scope>NUCLEOTIDE SEQUENCE [LARGE SCALE GENOMIC DNA]</scope>
    <source>
        <strain evidence="2 3">SF-557</strain>
    </source>
</reference>